<organism evidence="10 11">
    <name type="scientific">Methylocystis heyeri</name>
    <dbReference type="NCBI Taxonomy" id="391905"/>
    <lineage>
        <taxon>Bacteria</taxon>
        <taxon>Pseudomonadati</taxon>
        <taxon>Pseudomonadota</taxon>
        <taxon>Alphaproteobacteria</taxon>
        <taxon>Hyphomicrobiales</taxon>
        <taxon>Methylocystaceae</taxon>
        <taxon>Methylocystis</taxon>
    </lineage>
</organism>
<dbReference type="RefSeq" id="WP_136497791.1">
    <property type="nucleotide sequence ID" value="NZ_CP046052.1"/>
</dbReference>
<dbReference type="GO" id="GO:0030955">
    <property type="term" value="F:potassium ion binding"/>
    <property type="evidence" value="ECO:0007669"/>
    <property type="project" value="UniProtKB-UniRule"/>
</dbReference>
<comment type="function">
    <text evidence="9">Part of the high-affinity ATP-driven potassium transport (or Kdp) system, which catalyzes the hydrolysis of ATP coupled with the electrogenic transport of potassium into the cytoplasm. This subunit binds the extracellular potassium ions and delivers the ions to the membrane domain of KdpB through an intramembrane tunnel.</text>
</comment>
<keyword evidence="11" id="KW-1185">Reference proteome</keyword>
<dbReference type="GO" id="GO:0008556">
    <property type="term" value="F:P-type potassium transmembrane transporter activity"/>
    <property type="evidence" value="ECO:0007669"/>
    <property type="project" value="InterPro"/>
</dbReference>
<dbReference type="NCBIfam" id="TIGR00680">
    <property type="entry name" value="kdpA"/>
    <property type="match status" value="1"/>
</dbReference>
<evidence type="ECO:0000256" key="1">
    <source>
        <dbReference type="ARBA" id="ARBA00022448"/>
    </source>
</evidence>
<feature type="transmembrane region" description="Helical" evidence="9">
    <location>
        <begin position="286"/>
        <end position="305"/>
    </location>
</feature>
<dbReference type="Pfam" id="PF03814">
    <property type="entry name" value="KdpA"/>
    <property type="match status" value="1"/>
</dbReference>
<keyword evidence="3 9" id="KW-0633">Potassium transport</keyword>
<dbReference type="PANTHER" id="PTHR30607:SF2">
    <property type="entry name" value="POTASSIUM-TRANSPORTING ATPASE POTASSIUM-BINDING SUBUNIT"/>
    <property type="match status" value="1"/>
</dbReference>
<name>A0A6B8KEL0_9HYPH</name>
<dbReference type="PANTHER" id="PTHR30607">
    <property type="entry name" value="POTASSIUM-TRANSPORTING ATPASE A CHAIN"/>
    <property type="match status" value="1"/>
</dbReference>
<evidence type="ECO:0000313" key="11">
    <source>
        <dbReference type="Proteomes" id="UP000309061"/>
    </source>
</evidence>
<dbReference type="AlphaFoldDB" id="A0A6B8KEL0"/>
<keyword evidence="1 9" id="KW-0813">Transport</keyword>
<keyword evidence="8 9" id="KW-0472">Membrane</keyword>
<feature type="transmembrane region" description="Helical" evidence="9">
    <location>
        <begin position="368"/>
        <end position="401"/>
    </location>
</feature>
<keyword evidence="6 9" id="KW-1133">Transmembrane helix</keyword>
<accession>A0A6B8KEL0</accession>
<evidence type="ECO:0000313" key="10">
    <source>
        <dbReference type="EMBL" id="QGM46904.1"/>
    </source>
</evidence>
<gene>
    <name evidence="9 10" type="primary">kdpA</name>
    <name evidence="10" type="ORF">H2LOC_015050</name>
</gene>
<keyword evidence="2 9" id="KW-1003">Cell membrane</keyword>
<feature type="transmembrane region" description="Helical" evidence="9">
    <location>
        <begin position="486"/>
        <end position="510"/>
    </location>
</feature>
<protein>
    <recommendedName>
        <fullName evidence="9">Potassium-transporting ATPase potassium-binding subunit</fullName>
    </recommendedName>
    <alternativeName>
        <fullName evidence="9">ATP phosphohydrolase [potassium-transporting] A chain</fullName>
    </alternativeName>
    <alternativeName>
        <fullName evidence="9">Potassium-binding and translocating subunit A</fullName>
    </alternativeName>
    <alternativeName>
        <fullName evidence="9">Potassium-translocating ATPase A chain</fullName>
    </alternativeName>
</protein>
<feature type="transmembrane region" description="Helical" evidence="9">
    <location>
        <begin position="6"/>
        <end position="27"/>
    </location>
</feature>
<comment type="subunit">
    <text evidence="9">The system is composed of three essential subunits: KdpA, KdpB and KdpC.</text>
</comment>
<feature type="transmembrane region" description="Helical" evidence="9">
    <location>
        <begin position="260"/>
        <end position="279"/>
    </location>
</feature>
<dbReference type="OrthoDB" id="9763796at2"/>
<feature type="transmembrane region" description="Helical" evidence="9">
    <location>
        <begin position="177"/>
        <end position="198"/>
    </location>
</feature>
<evidence type="ECO:0000256" key="9">
    <source>
        <dbReference type="HAMAP-Rule" id="MF_00275"/>
    </source>
</evidence>
<keyword evidence="7 9" id="KW-0406">Ion transport</keyword>
<dbReference type="GO" id="GO:0005886">
    <property type="term" value="C:plasma membrane"/>
    <property type="evidence" value="ECO:0007669"/>
    <property type="project" value="UniProtKB-SubCell"/>
</dbReference>
<reference evidence="10 11" key="1">
    <citation type="submission" date="2019-11" db="EMBL/GenBank/DDBJ databases">
        <title>The genome sequence of Methylocystis heyeri.</title>
        <authorList>
            <person name="Oshkin I.Y."/>
            <person name="Miroshnikov K."/>
            <person name="Dedysh S.N."/>
        </authorList>
    </citation>
    <scope>NUCLEOTIDE SEQUENCE [LARGE SCALE GENOMIC DNA]</scope>
    <source>
        <strain evidence="10 11">H2</strain>
    </source>
</reference>
<evidence type="ECO:0000256" key="8">
    <source>
        <dbReference type="ARBA" id="ARBA00023136"/>
    </source>
</evidence>
<keyword evidence="5 9" id="KW-0630">Potassium</keyword>
<feature type="transmembrane region" description="Helical" evidence="9">
    <location>
        <begin position="134"/>
        <end position="156"/>
    </location>
</feature>
<dbReference type="EMBL" id="CP046052">
    <property type="protein sequence ID" value="QGM46904.1"/>
    <property type="molecule type" value="Genomic_DNA"/>
</dbReference>
<dbReference type="HAMAP" id="MF_00275">
    <property type="entry name" value="KdpA"/>
    <property type="match status" value="1"/>
</dbReference>
<feature type="transmembrane region" description="Helical" evidence="9">
    <location>
        <begin position="63"/>
        <end position="84"/>
    </location>
</feature>
<feature type="transmembrane region" description="Helical" evidence="9">
    <location>
        <begin position="421"/>
        <end position="443"/>
    </location>
</feature>
<comment type="similarity">
    <text evidence="9">Belongs to the KdpA family.</text>
</comment>
<evidence type="ECO:0000256" key="2">
    <source>
        <dbReference type="ARBA" id="ARBA00022475"/>
    </source>
</evidence>
<comment type="subcellular location">
    <subcellularLocation>
        <location evidence="9">Cell membrane</location>
        <topology evidence="9">Multi-pass membrane protein</topology>
    </subcellularLocation>
</comment>
<evidence type="ECO:0000256" key="3">
    <source>
        <dbReference type="ARBA" id="ARBA00022538"/>
    </source>
</evidence>
<evidence type="ECO:0000256" key="4">
    <source>
        <dbReference type="ARBA" id="ARBA00022692"/>
    </source>
</evidence>
<evidence type="ECO:0000256" key="6">
    <source>
        <dbReference type="ARBA" id="ARBA00022989"/>
    </source>
</evidence>
<dbReference type="KEGG" id="mhey:H2LOC_015050"/>
<sequence length="570" mass="60005">MSLAGFIQIAVTLLLVFAAAAPLGGYIRRVMEGERTPLSALGAPVERAFYRLAGVDAGREQGWLAYAMSMLAFSVAGFLSLYALQRLQNFLPLNPRGFDGVAPDLSFNTSLSFITNTNWQNYSGETTMSHLTQMLGLTVHNFVSAATGLAVAFALIRAFSRAESKTLGNFWVDMTRATLYLLLPMAIVFSLVLVALGVPQTLQGALEATTLEGAKQVISIGPVASQEAIKELGTNGGGFFNANAAHPFENPNAWTNLLEIWALLVIPFATVFAFGRAVLDPRQGRAIVIAMSIVLIAGVAVAYWAEAAGNPLLSEMGVDAAPGNMEGKEVRFGVAMSALYATATTGTSTGSVNAMHDSFTPLGGLVPLFNMLLGCISPGGVGAGLYGFLILAVIAVFVAGLMVGRTPEYLGKKIEVREMKLAMLAILIYPATVLGFTAASVMLKLVTDNYLGNSGPHGLSEVIYAFASTTANNGSAFAGLNGNNQWFNATLGIAMFVGRFAYIAPVLALAGSFAAKKKIAASSGTFPTHGPLFVGLLLGVIVVLYLLQYFPALALGPIVEHFLLQAGKSF</sequence>
<evidence type="ECO:0000256" key="5">
    <source>
        <dbReference type="ARBA" id="ARBA00022958"/>
    </source>
</evidence>
<dbReference type="InterPro" id="IPR004623">
    <property type="entry name" value="KdpA"/>
</dbReference>
<feature type="transmembrane region" description="Helical" evidence="9">
    <location>
        <begin position="531"/>
        <end position="550"/>
    </location>
</feature>
<proteinExistence type="inferred from homology"/>
<evidence type="ECO:0000256" key="7">
    <source>
        <dbReference type="ARBA" id="ARBA00023065"/>
    </source>
</evidence>
<dbReference type="Proteomes" id="UP000309061">
    <property type="component" value="Chromosome"/>
</dbReference>
<keyword evidence="4 9" id="KW-0812">Transmembrane</keyword>
<dbReference type="PIRSF" id="PIRSF001294">
    <property type="entry name" value="K_ATPaseA"/>
    <property type="match status" value="1"/>
</dbReference>